<dbReference type="FunFam" id="1.10.10.10:FF:000014">
    <property type="entry name" value="Cullin 1"/>
    <property type="match status" value="1"/>
</dbReference>
<evidence type="ECO:0000256" key="7">
    <source>
        <dbReference type="PROSITE-ProRule" id="PRU00330"/>
    </source>
</evidence>
<dbReference type="Pfam" id="PF26557">
    <property type="entry name" value="Cullin_AB"/>
    <property type="match status" value="1"/>
</dbReference>
<dbReference type="InterPro" id="IPR045093">
    <property type="entry name" value="Cullin"/>
</dbReference>
<dbReference type="Gene3D" id="1.20.1310.10">
    <property type="entry name" value="Cullin Repeats"/>
    <property type="match status" value="4"/>
</dbReference>
<evidence type="ECO:0000256" key="9">
    <source>
        <dbReference type="SAM" id="MobiDB-lite"/>
    </source>
</evidence>
<feature type="domain" description="Cullin family profile" evidence="10">
    <location>
        <begin position="444"/>
        <end position="673"/>
    </location>
</feature>
<feature type="compositionally biased region" description="Low complexity" evidence="9">
    <location>
        <begin position="229"/>
        <end position="243"/>
    </location>
</feature>
<dbReference type="InterPro" id="IPR019559">
    <property type="entry name" value="Cullin_neddylation_domain"/>
</dbReference>
<keyword evidence="5" id="KW-0832">Ubl conjugation</keyword>
<dbReference type="GO" id="GO:0051301">
    <property type="term" value="P:cell division"/>
    <property type="evidence" value="ECO:0007669"/>
    <property type="project" value="UniProtKB-KW"/>
</dbReference>
<dbReference type="GO" id="GO:0006950">
    <property type="term" value="P:response to stress"/>
    <property type="evidence" value="ECO:0007669"/>
    <property type="project" value="UniProtKB-ARBA"/>
</dbReference>
<dbReference type="Gene3D" id="1.10.10.10">
    <property type="entry name" value="Winged helix-like DNA-binding domain superfamily/Winged helix DNA-binding domain"/>
    <property type="match status" value="1"/>
</dbReference>
<dbReference type="Proteomes" id="UP000835052">
    <property type="component" value="Unassembled WGS sequence"/>
</dbReference>
<dbReference type="InterPro" id="IPR036388">
    <property type="entry name" value="WH-like_DNA-bd_sf"/>
</dbReference>
<dbReference type="InterPro" id="IPR059120">
    <property type="entry name" value="Cullin-like_AB"/>
</dbReference>
<dbReference type="OrthoDB" id="27073at2759"/>
<dbReference type="PROSITE" id="PS50069">
    <property type="entry name" value="CULLIN_2"/>
    <property type="match status" value="1"/>
</dbReference>
<organism evidence="11 12">
    <name type="scientific">Caenorhabditis auriculariae</name>
    <dbReference type="NCBI Taxonomy" id="2777116"/>
    <lineage>
        <taxon>Eukaryota</taxon>
        <taxon>Metazoa</taxon>
        <taxon>Ecdysozoa</taxon>
        <taxon>Nematoda</taxon>
        <taxon>Chromadorea</taxon>
        <taxon>Rhabditida</taxon>
        <taxon>Rhabditina</taxon>
        <taxon>Rhabditomorpha</taxon>
        <taxon>Rhabditoidea</taxon>
        <taxon>Rhabditidae</taxon>
        <taxon>Peloderinae</taxon>
        <taxon>Caenorhabditis</taxon>
    </lineage>
</organism>
<dbReference type="SMART" id="SM00884">
    <property type="entry name" value="Cullin_Nedd8"/>
    <property type="match status" value="1"/>
</dbReference>
<evidence type="ECO:0000256" key="8">
    <source>
        <dbReference type="RuleBase" id="RU003829"/>
    </source>
</evidence>
<dbReference type="GO" id="GO:0031461">
    <property type="term" value="C:cullin-RING ubiquitin ligase complex"/>
    <property type="evidence" value="ECO:0007669"/>
    <property type="project" value="InterPro"/>
</dbReference>
<dbReference type="InterPro" id="IPR016157">
    <property type="entry name" value="Cullin_CS"/>
</dbReference>
<proteinExistence type="inferred from homology"/>
<protein>
    <recommendedName>
        <fullName evidence="10">Cullin family profile domain-containing protein</fullName>
    </recommendedName>
</protein>
<dbReference type="Gene3D" id="3.30.230.130">
    <property type="entry name" value="Cullin, Chain C, Domain 2"/>
    <property type="match status" value="1"/>
</dbReference>
<dbReference type="FunFam" id="1.20.1310.10:FF:000023">
    <property type="entry name" value="cullin-1"/>
    <property type="match status" value="1"/>
</dbReference>
<dbReference type="InterPro" id="IPR036317">
    <property type="entry name" value="Cullin_homology_sf"/>
</dbReference>
<keyword evidence="4" id="KW-0833">Ubl conjugation pathway</keyword>
<keyword evidence="3" id="KW-0132">Cell division</keyword>
<evidence type="ECO:0000256" key="2">
    <source>
        <dbReference type="ARBA" id="ARBA00022499"/>
    </source>
</evidence>
<dbReference type="FunFam" id="1.20.1310.10:FF:000026">
    <property type="entry name" value="Cullin 1"/>
    <property type="match status" value="1"/>
</dbReference>
<evidence type="ECO:0000256" key="6">
    <source>
        <dbReference type="ARBA" id="ARBA00023306"/>
    </source>
</evidence>
<dbReference type="PROSITE" id="PS01256">
    <property type="entry name" value="CULLIN_1"/>
    <property type="match status" value="1"/>
</dbReference>
<keyword evidence="12" id="KW-1185">Reference proteome</keyword>
<accession>A0A8S1GWN3</accession>
<dbReference type="InterPro" id="IPR016159">
    <property type="entry name" value="Cullin_repeat-like_dom_sf"/>
</dbReference>
<dbReference type="SUPFAM" id="SSF46785">
    <property type="entry name" value="Winged helix' DNA-binding domain"/>
    <property type="match status" value="1"/>
</dbReference>
<dbReference type="SUPFAM" id="SSF75632">
    <property type="entry name" value="Cullin homology domain"/>
    <property type="match status" value="1"/>
</dbReference>
<dbReference type="PANTHER" id="PTHR11932">
    <property type="entry name" value="CULLIN"/>
    <property type="match status" value="1"/>
</dbReference>
<comment type="similarity">
    <text evidence="1 7 8">Belongs to the cullin family.</text>
</comment>
<dbReference type="AlphaFoldDB" id="A0A8S1GWN3"/>
<dbReference type="Pfam" id="PF10557">
    <property type="entry name" value="Cullin_Nedd8"/>
    <property type="match status" value="1"/>
</dbReference>
<keyword evidence="2" id="KW-1017">Isopeptide bond</keyword>
<dbReference type="FunFam" id="1.20.1310.10:FF:000002">
    <property type="entry name" value="cullin-3 isoform X1"/>
    <property type="match status" value="1"/>
</dbReference>
<dbReference type="InterPro" id="IPR016158">
    <property type="entry name" value="Cullin_homology"/>
</dbReference>
<dbReference type="GO" id="GO:0031625">
    <property type="term" value="F:ubiquitin protein ligase binding"/>
    <property type="evidence" value="ECO:0007669"/>
    <property type="project" value="InterPro"/>
</dbReference>
<comment type="caution">
    <text evidence="11">The sequence shown here is derived from an EMBL/GenBank/DDBJ whole genome shotgun (WGS) entry which is preliminary data.</text>
</comment>
<evidence type="ECO:0000256" key="3">
    <source>
        <dbReference type="ARBA" id="ARBA00022618"/>
    </source>
</evidence>
<dbReference type="InterPro" id="IPR036390">
    <property type="entry name" value="WH_DNA-bd_sf"/>
</dbReference>
<evidence type="ECO:0000313" key="11">
    <source>
        <dbReference type="EMBL" id="CAD6187857.1"/>
    </source>
</evidence>
<gene>
    <name evidence="11" type="ORF">CAUJ_LOCUS3776</name>
</gene>
<dbReference type="SUPFAM" id="SSF74788">
    <property type="entry name" value="Cullin repeat-like"/>
    <property type="match status" value="1"/>
</dbReference>
<name>A0A8S1GWN3_9PELO</name>
<evidence type="ECO:0000256" key="1">
    <source>
        <dbReference type="ARBA" id="ARBA00006019"/>
    </source>
</evidence>
<dbReference type="FunFam" id="3.30.230.130:FF:000003">
    <property type="entry name" value="Cullin 2"/>
    <property type="match status" value="1"/>
</dbReference>
<dbReference type="InterPro" id="IPR001373">
    <property type="entry name" value="Cullin_N"/>
</dbReference>
<evidence type="ECO:0000256" key="5">
    <source>
        <dbReference type="ARBA" id="ARBA00022843"/>
    </source>
</evidence>
<evidence type="ECO:0000259" key="10">
    <source>
        <dbReference type="PROSITE" id="PS50069"/>
    </source>
</evidence>
<dbReference type="Pfam" id="PF00888">
    <property type="entry name" value="Cullin"/>
    <property type="match status" value="1"/>
</dbReference>
<dbReference type="GO" id="GO:0006511">
    <property type="term" value="P:ubiquitin-dependent protein catabolic process"/>
    <property type="evidence" value="ECO:0007669"/>
    <property type="project" value="InterPro"/>
</dbReference>
<keyword evidence="6" id="KW-0131">Cell cycle</keyword>
<evidence type="ECO:0000256" key="4">
    <source>
        <dbReference type="ARBA" id="ARBA00022786"/>
    </source>
</evidence>
<dbReference type="SMART" id="SM00182">
    <property type="entry name" value="CULLIN"/>
    <property type="match status" value="1"/>
</dbReference>
<reference evidence="11" key="1">
    <citation type="submission" date="2020-10" db="EMBL/GenBank/DDBJ databases">
        <authorList>
            <person name="Kikuchi T."/>
        </authorList>
    </citation>
    <scope>NUCLEOTIDE SEQUENCE</scope>
    <source>
        <strain evidence="11">NKZ352</strain>
    </source>
</reference>
<sequence>MVTPSTSNVRIASLTEVWEDLTDGLNTAYSRQPMSSQRYMGLYTSVYNYCTAITLSGNLSNRRPSTLSGLQNGSAMGVSSTQRIGRAPQGADFVGHEMYERLKAFVTAYVVDIQTKGIDLYGEALLDFYTKEWSNFRISSKVMDGIFAYLNRHWIRRELDEGRENIYMIYTLALMIWKDKLYAKMKERVTDAVLELIKRERMGDTINKGFISGVVECLVELGIDDQDTSSRSSPTAPPTTLSPGPAPAVPPTDKLKVYRENFELKFLRATKEFYAQESADFLGQGGSVEKRIDEELTRCQLYLNGHTMAILSSTCEEVLITAQLELFQNAFGGLLENSKDEDLSRMFKLCSRVSSGLDNLRAALEKHITKEGHMALDKVAKDAFNDARLYITTILDVHDRYSKLVGGSFSNDAGFIQSLDKASTNFINSNAVTTRSPSSQIGNKSAELLARYCDQLLRKSSKNTEESDLEGQLVRIMIVFKYIDDKDVFLKFYTKLFSKRLITEISASDDAETALITKLKNMCGYEYTTRLLKMVNDTQVSKDLCTDFKEKMTTDHKNALGMDFNILVLSSGSWPTFTPTSLHLPVKLSNCVENFTDFYHAKHNGRRLTWIYSQSRGEVVALCYSKKYVFTSTTAQMTTLLMYNDQDSFSFDSLMEATKMENKTANAVVISLIKNEILKSDKEPSNEELPADAVVSFNPSYSNKKVKVDLSKLAIRPDVQKETADVQKNVDEDRKGVIDATIVRIMKTRKRISHSQLMSEVIQQLSIRFKPKVEMIKRCIGFLIDKEYMARVDGQNDTYEYIA</sequence>
<evidence type="ECO:0000313" key="12">
    <source>
        <dbReference type="Proteomes" id="UP000835052"/>
    </source>
</evidence>
<feature type="region of interest" description="Disordered" evidence="9">
    <location>
        <begin position="226"/>
        <end position="252"/>
    </location>
</feature>
<dbReference type="EMBL" id="CAJGYM010000007">
    <property type="protein sequence ID" value="CAD6187857.1"/>
    <property type="molecule type" value="Genomic_DNA"/>
</dbReference>